<protein>
    <submittedName>
        <fullName evidence="1">Uncharacterized protein</fullName>
    </submittedName>
</protein>
<evidence type="ECO:0000313" key="2">
    <source>
        <dbReference type="Proteomes" id="UP001056120"/>
    </source>
</evidence>
<comment type="caution">
    <text evidence="1">The sequence shown here is derived from an EMBL/GenBank/DDBJ whole genome shotgun (WGS) entry which is preliminary data.</text>
</comment>
<dbReference type="Proteomes" id="UP001056120">
    <property type="component" value="Linkage Group LG23"/>
</dbReference>
<dbReference type="EMBL" id="CM042040">
    <property type="protein sequence ID" value="KAI3717074.1"/>
    <property type="molecule type" value="Genomic_DNA"/>
</dbReference>
<keyword evidence="2" id="KW-1185">Reference proteome</keyword>
<reference evidence="2" key="1">
    <citation type="journal article" date="2022" name="Mol. Ecol. Resour.">
        <title>The genomes of chicory, endive, great burdock and yacon provide insights into Asteraceae palaeo-polyploidization history and plant inulin production.</title>
        <authorList>
            <person name="Fan W."/>
            <person name="Wang S."/>
            <person name="Wang H."/>
            <person name="Wang A."/>
            <person name="Jiang F."/>
            <person name="Liu H."/>
            <person name="Zhao H."/>
            <person name="Xu D."/>
            <person name="Zhang Y."/>
        </authorList>
    </citation>
    <scope>NUCLEOTIDE SEQUENCE [LARGE SCALE GENOMIC DNA]</scope>
    <source>
        <strain evidence="2">cv. Yunnan</strain>
    </source>
</reference>
<sequence>MEVNGAKNHETGLVKLKCSVQNYDWGQIGYDSQVARLFERNCGCWIEEKKRYAEFWIGTHVSGQSVLLGSDNVLSVGRSLSIQTHPDKELAGLLHKLQPNTYKDSNHKPEMALALTEFEALSGFISSEIPLLLSHGPWVQFWVIFQLMRVYDAFAVLICYIISYVPEIKEVVGNACDDQILTVNKHNGEVKERVLRSILTKLMSVNCAVISKAISGLINRLSRENESRQLTSKEELVLNLEKQYPNDVGVLASLLLNHVKLEPGDALYIATNKPHAYLKGECIECMAASDNVVRAGLTP</sequence>
<name>A0ACB9B3J3_9ASTR</name>
<evidence type="ECO:0000313" key="1">
    <source>
        <dbReference type="EMBL" id="KAI3717074.1"/>
    </source>
</evidence>
<organism evidence="1 2">
    <name type="scientific">Smallanthus sonchifolius</name>
    <dbReference type="NCBI Taxonomy" id="185202"/>
    <lineage>
        <taxon>Eukaryota</taxon>
        <taxon>Viridiplantae</taxon>
        <taxon>Streptophyta</taxon>
        <taxon>Embryophyta</taxon>
        <taxon>Tracheophyta</taxon>
        <taxon>Spermatophyta</taxon>
        <taxon>Magnoliopsida</taxon>
        <taxon>eudicotyledons</taxon>
        <taxon>Gunneridae</taxon>
        <taxon>Pentapetalae</taxon>
        <taxon>asterids</taxon>
        <taxon>campanulids</taxon>
        <taxon>Asterales</taxon>
        <taxon>Asteraceae</taxon>
        <taxon>Asteroideae</taxon>
        <taxon>Heliantheae alliance</taxon>
        <taxon>Millerieae</taxon>
        <taxon>Smallanthus</taxon>
    </lineage>
</organism>
<gene>
    <name evidence="1" type="ORF">L1987_68416</name>
</gene>
<proteinExistence type="predicted"/>
<reference evidence="1 2" key="2">
    <citation type="journal article" date="2022" name="Mol. Ecol. Resour.">
        <title>The genomes of chicory, endive, great burdock and yacon provide insights into Asteraceae paleo-polyploidization history and plant inulin production.</title>
        <authorList>
            <person name="Fan W."/>
            <person name="Wang S."/>
            <person name="Wang H."/>
            <person name="Wang A."/>
            <person name="Jiang F."/>
            <person name="Liu H."/>
            <person name="Zhao H."/>
            <person name="Xu D."/>
            <person name="Zhang Y."/>
        </authorList>
    </citation>
    <scope>NUCLEOTIDE SEQUENCE [LARGE SCALE GENOMIC DNA]</scope>
    <source>
        <strain evidence="2">cv. Yunnan</strain>
        <tissue evidence="1">Leaves</tissue>
    </source>
</reference>
<accession>A0ACB9B3J3</accession>